<comment type="similarity">
    <text evidence="2">Belongs to the HesB/IscA family.</text>
</comment>
<dbReference type="GO" id="GO:0051537">
    <property type="term" value="F:2 iron, 2 sulfur cluster binding"/>
    <property type="evidence" value="ECO:0007669"/>
    <property type="project" value="TreeGrafter"/>
</dbReference>
<evidence type="ECO:0000256" key="3">
    <source>
        <dbReference type="ARBA" id="ARBA00022723"/>
    </source>
</evidence>
<dbReference type="GO" id="GO:0120510">
    <property type="term" value="C:mitochondrial [4Fe-4S] assembly complex"/>
    <property type="evidence" value="ECO:0007669"/>
    <property type="project" value="UniProtKB-ARBA"/>
</dbReference>
<organism evidence="11 12">
    <name type="scientific">Strongyloides papillosus</name>
    <name type="common">Intestinal threadworm</name>
    <dbReference type="NCBI Taxonomy" id="174720"/>
    <lineage>
        <taxon>Eukaryota</taxon>
        <taxon>Metazoa</taxon>
        <taxon>Ecdysozoa</taxon>
        <taxon>Nematoda</taxon>
        <taxon>Chromadorea</taxon>
        <taxon>Rhabditida</taxon>
        <taxon>Tylenchina</taxon>
        <taxon>Panagrolaimomorpha</taxon>
        <taxon>Strongyloidoidea</taxon>
        <taxon>Strongyloididae</taxon>
        <taxon>Strongyloides</taxon>
    </lineage>
</organism>
<evidence type="ECO:0000259" key="10">
    <source>
        <dbReference type="Pfam" id="PF01521"/>
    </source>
</evidence>
<sequence>MIPIGKNLSRIHSYGKNVLTGLYCSKSSNDLLLTTKCIERLKQVLKKDEFLRVEVQGGGCSGFEYKFKFDNKIDKTQDLIFGNNGAKVVVDNISMEYLKGATLDYVNELLRTSFKIVKNPIAEKGCSCGSSFAPRLD</sequence>
<evidence type="ECO:0000256" key="5">
    <source>
        <dbReference type="ARBA" id="ARBA00023128"/>
    </source>
</evidence>
<evidence type="ECO:0000256" key="9">
    <source>
        <dbReference type="ARBA" id="ARBA00093471"/>
    </source>
</evidence>
<feature type="domain" description="Core" evidence="10">
    <location>
        <begin position="32"/>
        <end position="129"/>
    </location>
</feature>
<dbReference type="NCBIfam" id="TIGR00049">
    <property type="entry name" value="iron-sulfur cluster assembly accessory protein"/>
    <property type="match status" value="1"/>
</dbReference>
<dbReference type="AlphaFoldDB" id="A0A0N5BVZ6"/>
<dbReference type="GO" id="GO:0051539">
    <property type="term" value="F:4 iron, 4 sulfur cluster binding"/>
    <property type="evidence" value="ECO:0007669"/>
    <property type="project" value="TreeGrafter"/>
</dbReference>
<comment type="function">
    <text evidence="6">Involved in the maturation of mitochondrial 4Fe-4S proteins functioning late in the iron-sulfur cluster assembly pathway. May be involved in the binding of an intermediate of Fe/S cluster assembly.</text>
</comment>
<dbReference type="Gene3D" id="2.60.300.12">
    <property type="entry name" value="HesB-like domain"/>
    <property type="match status" value="1"/>
</dbReference>
<evidence type="ECO:0000256" key="7">
    <source>
        <dbReference type="ARBA" id="ARBA00073313"/>
    </source>
</evidence>
<evidence type="ECO:0000313" key="11">
    <source>
        <dbReference type="Proteomes" id="UP000046392"/>
    </source>
</evidence>
<comment type="subcellular location">
    <subcellularLocation>
        <location evidence="1">Mitochondrion</location>
    </subcellularLocation>
</comment>
<comment type="subunit">
    <text evidence="9">Heterotetramer; forms a dimer of dimers with IBA57. Interacts with [2Fe-2S]-ISCA2 forming the heterodimer [2Fe- 2S]-ISCA2-IBA57 complex; [2Fe-2S] cluster binding is absolutely required to promote the complex formation.</text>
</comment>
<dbReference type="Proteomes" id="UP000046392">
    <property type="component" value="Unplaced"/>
</dbReference>
<dbReference type="InterPro" id="IPR035903">
    <property type="entry name" value="HesB-like_dom_sf"/>
</dbReference>
<dbReference type="SUPFAM" id="SSF89360">
    <property type="entry name" value="HesB-like domain"/>
    <property type="match status" value="1"/>
</dbReference>
<accession>A0A0N5BVZ6</accession>
<dbReference type="WBParaSite" id="SPAL_0001000200.1">
    <property type="protein sequence ID" value="SPAL_0001000200.1"/>
    <property type="gene ID" value="SPAL_0001000200"/>
</dbReference>
<protein>
    <recommendedName>
        <fullName evidence="7">Iron-sulfur cluster assembly 2 homolog, mitochondrial</fullName>
    </recommendedName>
    <alternativeName>
        <fullName evidence="8">HESB-like domain-containing protein 1</fullName>
    </alternativeName>
</protein>
<keyword evidence="3" id="KW-0479">Metal-binding</keyword>
<dbReference type="GO" id="GO:0016226">
    <property type="term" value="P:iron-sulfur cluster assembly"/>
    <property type="evidence" value="ECO:0007669"/>
    <property type="project" value="InterPro"/>
</dbReference>
<dbReference type="STRING" id="174720.A0A0N5BVZ6"/>
<evidence type="ECO:0000256" key="1">
    <source>
        <dbReference type="ARBA" id="ARBA00004173"/>
    </source>
</evidence>
<keyword evidence="5" id="KW-0496">Mitochondrion</keyword>
<dbReference type="InterPro" id="IPR016092">
    <property type="entry name" value="ATAP"/>
</dbReference>
<evidence type="ECO:0000256" key="6">
    <source>
        <dbReference type="ARBA" id="ARBA00057540"/>
    </source>
</evidence>
<dbReference type="FunFam" id="2.60.300.12:FF:000006">
    <property type="entry name" value="Iron-sulfur cluster assembly 2 mitochondrial"/>
    <property type="match status" value="1"/>
</dbReference>
<keyword evidence="4" id="KW-0408">Iron</keyword>
<evidence type="ECO:0000256" key="8">
    <source>
        <dbReference type="ARBA" id="ARBA00077082"/>
    </source>
</evidence>
<dbReference type="PANTHER" id="PTHR43011">
    <property type="entry name" value="IRON-SULFUR CLUSTER ASSEMBLY 2 HOMOLOG, MITOCHONDRIAL"/>
    <property type="match status" value="1"/>
</dbReference>
<evidence type="ECO:0000256" key="4">
    <source>
        <dbReference type="ARBA" id="ARBA00023004"/>
    </source>
</evidence>
<name>A0A0N5BVZ6_STREA</name>
<dbReference type="GO" id="GO:0005506">
    <property type="term" value="F:iron ion binding"/>
    <property type="evidence" value="ECO:0007669"/>
    <property type="project" value="TreeGrafter"/>
</dbReference>
<evidence type="ECO:0000256" key="2">
    <source>
        <dbReference type="ARBA" id="ARBA00006718"/>
    </source>
</evidence>
<keyword evidence="11" id="KW-1185">Reference proteome</keyword>
<reference evidence="12" key="1">
    <citation type="submission" date="2017-02" db="UniProtKB">
        <authorList>
            <consortium name="WormBaseParasite"/>
        </authorList>
    </citation>
    <scope>IDENTIFICATION</scope>
</reference>
<evidence type="ECO:0000313" key="12">
    <source>
        <dbReference type="WBParaSite" id="SPAL_0001000200.1"/>
    </source>
</evidence>
<dbReference type="Pfam" id="PF01521">
    <property type="entry name" value="Fe-S_biosyn"/>
    <property type="match status" value="1"/>
</dbReference>
<dbReference type="InterPro" id="IPR000361">
    <property type="entry name" value="ATAP_core_dom"/>
</dbReference>
<proteinExistence type="inferred from homology"/>
<dbReference type="PANTHER" id="PTHR43011:SF1">
    <property type="entry name" value="IRON-SULFUR CLUSTER ASSEMBLY 2 HOMOLOG, MITOCHONDRIAL"/>
    <property type="match status" value="1"/>
</dbReference>